<evidence type="ECO:0000313" key="2">
    <source>
        <dbReference type="EMBL" id="MBA8829854.1"/>
    </source>
</evidence>
<organism evidence="2 3">
    <name type="scientific">Alpinimonas psychrophila</name>
    <dbReference type="NCBI Taxonomy" id="748908"/>
    <lineage>
        <taxon>Bacteria</taxon>
        <taxon>Bacillati</taxon>
        <taxon>Actinomycetota</taxon>
        <taxon>Actinomycetes</taxon>
        <taxon>Micrococcales</taxon>
        <taxon>Microbacteriaceae</taxon>
        <taxon>Alpinimonas</taxon>
    </lineage>
</organism>
<keyword evidence="3" id="KW-1185">Reference proteome</keyword>
<dbReference type="RefSeq" id="WP_182485276.1">
    <property type="nucleotide sequence ID" value="NZ_JACGWU010000008.1"/>
</dbReference>
<reference evidence="2 3" key="1">
    <citation type="submission" date="2020-07" db="EMBL/GenBank/DDBJ databases">
        <title>Sequencing the genomes of 1000 actinobacteria strains.</title>
        <authorList>
            <person name="Klenk H.-P."/>
        </authorList>
    </citation>
    <scope>NUCLEOTIDE SEQUENCE [LARGE SCALE GENOMIC DNA]</scope>
    <source>
        <strain evidence="2 3">DSM 23737</strain>
    </source>
</reference>
<dbReference type="AlphaFoldDB" id="A0A7W3JV87"/>
<comment type="caution">
    <text evidence="2">The sequence shown here is derived from an EMBL/GenBank/DDBJ whole genome shotgun (WGS) entry which is preliminary data.</text>
</comment>
<evidence type="ECO:0000256" key="1">
    <source>
        <dbReference type="SAM" id="MobiDB-lite"/>
    </source>
</evidence>
<evidence type="ECO:0000313" key="3">
    <source>
        <dbReference type="Proteomes" id="UP000524237"/>
    </source>
</evidence>
<sequence length="47" mass="5335">MVKNNRTNENDLRDAVKVKAQLAKEQAAQMKVREAEEEEREGGHPVS</sequence>
<protein>
    <submittedName>
        <fullName evidence="2">Uncharacterized protein</fullName>
    </submittedName>
</protein>
<dbReference type="EMBL" id="JACGWU010000008">
    <property type="protein sequence ID" value="MBA8829854.1"/>
    <property type="molecule type" value="Genomic_DNA"/>
</dbReference>
<proteinExistence type="predicted"/>
<accession>A0A7W3JV87</accession>
<gene>
    <name evidence="2" type="ORF">FB555_001980</name>
</gene>
<name>A0A7W3JV87_9MICO</name>
<feature type="region of interest" description="Disordered" evidence="1">
    <location>
        <begin position="27"/>
        <end position="47"/>
    </location>
</feature>
<dbReference type="Proteomes" id="UP000524237">
    <property type="component" value="Unassembled WGS sequence"/>
</dbReference>